<sequence length="342" mass="34470">MDAARKFRVAQVFRGAGAPCVGLSFHGGGRWCVAATGDGVVRVLDGLRGVLRKEVRCAARGVGAACFGHAELCVVVADAAPGTGVRYLSLHDNRYLRAFEGHAAPVCGLAPSPASDAFFSLGEDGTCVLWDAAQRRAAVARLDVFGADASRRPRHAPVAAFARDALVFAAGAAFADARGGGALALYDARHYRAGPFATFRVDRGALAAVAAPEAAARAARGRWARLEFAPDGETLLVAGEAGVHTLLDAFEGDALAAFAAPPSAAGGERAAAAAAAFAPGGGAVLAGGGDGVLRAWDPAAPRRPCAALPAGHAGPVARIACSPRFGVVATACANTALWLADA</sequence>
<evidence type="ECO:0000313" key="7">
    <source>
        <dbReference type="EMBL" id="CAH0379309.1"/>
    </source>
</evidence>
<dbReference type="AlphaFoldDB" id="A0A8J2T2C7"/>
<dbReference type="PANTHER" id="PTHR19861">
    <property type="entry name" value="WD40 REPEAT PROTEIN SWD2"/>
    <property type="match status" value="1"/>
</dbReference>
<comment type="similarity">
    <text evidence="2">Belongs to the WD repeat SWD2 family.</text>
</comment>
<evidence type="ECO:0000313" key="8">
    <source>
        <dbReference type="Proteomes" id="UP000789595"/>
    </source>
</evidence>
<organism evidence="7 8">
    <name type="scientific">Pelagomonas calceolata</name>
    <dbReference type="NCBI Taxonomy" id="35677"/>
    <lineage>
        <taxon>Eukaryota</taxon>
        <taxon>Sar</taxon>
        <taxon>Stramenopiles</taxon>
        <taxon>Ochrophyta</taxon>
        <taxon>Pelagophyceae</taxon>
        <taxon>Pelagomonadales</taxon>
        <taxon>Pelagomonadaceae</taxon>
        <taxon>Pelagomonas</taxon>
    </lineage>
</organism>
<dbReference type="InterPro" id="IPR037867">
    <property type="entry name" value="Swd2/WDR82"/>
</dbReference>
<comment type="subcellular location">
    <subcellularLocation>
        <location evidence="1">Nucleus</location>
    </subcellularLocation>
</comment>
<comment type="caution">
    <text evidence="7">The sequence shown here is derived from an EMBL/GenBank/DDBJ whole genome shotgun (WGS) entry which is preliminary data.</text>
</comment>
<accession>A0A8J2T2C7</accession>
<dbReference type="InterPro" id="IPR015943">
    <property type="entry name" value="WD40/YVTN_repeat-like_dom_sf"/>
</dbReference>
<dbReference type="GO" id="GO:0003682">
    <property type="term" value="F:chromatin binding"/>
    <property type="evidence" value="ECO:0007669"/>
    <property type="project" value="TreeGrafter"/>
</dbReference>
<keyword evidence="4" id="KW-0677">Repeat</keyword>
<dbReference type="SUPFAM" id="SSF50978">
    <property type="entry name" value="WD40 repeat-like"/>
    <property type="match status" value="1"/>
</dbReference>
<evidence type="ECO:0000256" key="2">
    <source>
        <dbReference type="ARBA" id="ARBA00005616"/>
    </source>
</evidence>
<reference evidence="7" key="1">
    <citation type="submission" date="2021-11" db="EMBL/GenBank/DDBJ databases">
        <authorList>
            <consortium name="Genoscope - CEA"/>
            <person name="William W."/>
        </authorList>
    </citation>
    <scope>NUCLEOTIDE SEQUENCE</scope>
</reference>
<keyword evidence="5" id="KW-0539">Nucleus</keyword>
<gene>
    <name evidence="7" type="ORF">PECAL_6P09230</name>
</gene>
<dbReference type="PROSITE" id="PS50082">
    <property type="entry name" value="WD_REPEATS_2"/>
    <property type="match status" value="2"/>
</dbReference>
<evidence type="ECO:0000256" key="1">
    <source>
        <dbReference type="ARBA" id="ARBA00004123"/>
    </source>
</evidence>
<dbReference type="GO" id="GO:0016070">
    <property type="term" value="P:RNA metabolic process"/>
    <property type="evidence" value="ECO:0007669"/>
    <property type="project" value="UniProtKB-ARBA"/>
</dbReference>
<dbReference type="InterPro" id="IPR001680">
    <property type="entry name" value="WD40_rpt"/>
</dbReference>
<evidence type="ECO:0000256" key="4">
    <source>
        <dbReference type="ARBA" id="ARBA00022737"/>
    </source>
</evidence>
<keyword evidence="8" id="KW-1185">Reference proteome</keyword>
<dbReference type="PROSITE" id="PS50294">
    <property type="entry name" value="WD_REPEATS_REGION"/>
    <property type="match status" value="1"/>
</dbReference>
<dbReference type="Gene3D" id="2.130.10.10">
    <property type="entry name" value="YVTN repeat-like/Quinoprotein amine dehydrogenase"/>
    <property type="match status" value="2"/>
</dbReference>
<dbReference type="SMART" id="SM00320">
    <property type="entry name" value="WD40"/>
    <property type="match status" value="4"/>
</dbReference>
<feature type="repeat" description="WD" evidence="6">
    <location>
        <begin position="99"/>
        <end position="140"/>
    </location>
</feature>
<protein>
    <submittedName>
        <fullName evidence="7">Uncharacterized protein</fullName>
    </submittedName>
</protein>
<dbReference type="Proteomes" id="UP000789595">
    <property type="component" value="Unassembled WGS sequence"/>
</dbReference>
<evidence type="ECO:0000256" key="5">
    <source>
        <dbReference type="ARBA" id="ARBA00023242"/>
    </source>
</evidence>
<keyword evidence="3 6" id="KW-0853">WD repeat</keyword>
<feature type="repeat" description="WD" evidence="6">
    <location>
        <begin position="265"/>
        <end position="297"/>
    </location>
</feature>
<dbReference type="EMBL" id="CAKKNE010000006">
    <property type="protein sequence ID" value="CAH0379309.1"/>
    <property type="molecule type" value="Genomic_DNA"/>
</dbReference>
<evidence type="ECO:0000256" key="6">
    <source>
        <dbReference type="PROSITE-ProRule" id="PRU00221"/>
    </source>
</evidence>
<dbReference type="GO" id="GO:0048188">
    <property type="term" value="C:Set1C/COMPASS complex"/>
    <property type="evidence" value="ECO:0007669"/>
    <property type="project" value="TreeGrafter"/>
</dbReference>
<dbReference type="PANTHER" id="PTHR19861:SF0">
    <property type="entry name" value="WD REPEAT-CONTAINING PROTEIN 82"/>
    <property type="match status" value="1"/>
</dbReference>
<proteinExistence type="inferred from homology"/>
<evidence type="ECO:0000256" key="3">
    <source>
        <dbReference type="ARBA" id="ARBA00022574"/>
    </source>
</evidence>
<dbReference type="OrthoDB" id="27537at2759"/>
<dbReference type="Pfam" id="PF00400">
    <property type="entry name" value="WD40"/>
    <property type="match status" value="2"/>
</dbReference>
<name>A0A8J2T2C7_9STRA</name>
<dbReference type="InterPro" id="IPR036322">
    <property type="entry name" value="WD40_repeat_dom_sf"/>
</dbReference>